<proteinExistence type="predicted"/>
<reference evidence="9" key="1">
    <citation type="submission" date="2020-11" db="EMBL/GenBank/DDBJ databases">
        <authorList>
            <person name="Tran Van P."/>
        </authorList>
    </citation>
    <scope>NUCLEOTIDE SEQUENCE</scope>
</reference>
<evidence type="ECO:0000256" key="4">
    <source>
        <dbReference type="ARBA" id="ARBA00022857"/>
    </source>
</evidence>
<protein>
    <recommendedName>
        <fullName evidence="8">Trichohyalin-plectin-homology domain-containing protein</fullName>
    </recommendedName>
</protein>
<evidence type="ECO:0000313" key="10">
    <source>
        <dbReference type="Proteomes" id="UP000678499"/>
    </source>
</evidence>
<keyword evidence="4" id="KW-0521">NADP</keyword>
<dbReference type="AlphaFoldDB" id="A0A7R9GE64"/>
<keyword evidence="6" id="KW-0175">Coiled coil</keyword>
<dbReference type="InterPro" id="IPR055275">
    <property type="entry name" value="Ferredox_Rdtase"/>
</dbReference>
<evidence type="ECO:0000256" key="5">
    <source>
        <dbReference type="ARBA" id="ARBA00023002"/>
    </source>
</evidence>
<keyword evidence="5" id="KW-0560">Oxidoreductase</keyword>
<dbReference type="EMBL" id="OA882980">
    <property type="protein sequence ID" value="CAD7277567.1"/>
    <property type="molecule type" value="Genomic_DNA"/>
</dbReference>
<dbReference type="InterPro" id="IPR043597">
    <property type="entry name" value="TPH_dom"/>
</dbReference>
<comment type="cofactor">
    <cofactor evidence="1">
        <name>FAD</name>
        <dbReference type="ChEBI" id="CHEBI:57692"/>
    </cofactor>
</comment>
<feature type="region of interest" description="Disordered" evidence="7">
    <location>
        <begin position="420"/>
        <end position="444"/>
    </location>
</feature>
<dbReference type="EMBL" id="CAJPEX010000943">
    <property type="protein sequence ID" value="CAG0917719.1"/>
    <property type="molecule type" value="Genomic_DNA"/>
</dbReference>
<keyword evidence="2" id="KW-0285">Flavoprotein</keyword>
<dbReference type="Gene3D" id="3.40.50.720">
    <property type="entry name" value="NAD(P)-binding Rossmann-like Domain"/>
    <property type="match status" value="1"/>
</dbReference>
<evidence type="ECO:0000256" key="3">
    <source>
        <dbReference type="ARBA" id="ARBA00022827"/>
    </source>
</evidence>
<dbReference type="SUPFAM" id="SSF51971">
    <property type="entry name" value="Nucleotide-binding domain"/>
    <property type="match status" value="1"/>
</dbReference>
<accession>A0A7R9GE64</accession>
<name>A0A7R9GE64_9CRUS</name>
<evidence type="ECO:0000313" key="9">
    <source>
        <dbReference type="EMBL" id="CAD7277567.1"/>
    </source>
</evidence>
<organism evidence="9">
    <name type="scientific">Notodromas monacha</name>
    <dbReference type="NCBI Taxonomy" id="399045"/>
    <lineage>
        <taxon>Eukaryota</taxon>
        <taxon>Metazoa</taxon>
        <taxon>Ecdysozoa</taxon>
        <taxon>Arthropoda</taxon>
        <taxon>Crustacea</taxon>
        <taxon>Oligostraca</taxon>
        <taxon>Ostracoda</taxon>
        <taxon>Podocopa</taxon>
        <taxon>Podocopida</taxon>
        <taxon>Cypridocopina</taxon>
        <taxon>Cypridoidea</taxon>
        <taxon>Cyprididae</taxon>
        <taxon>Notodromas</taxon>
    </lineage>
</organism>
<dbReference type="PRINTS" id="PR00419">
    <property type="entry name" value="ADXRDTASE"/>
</dbReference>
<dbReference type="OrthoDB" id="333024at2759"/>
<sequence length="951" mass="110303">MVNERIMYYPNSRRVVKVPVISTRPGSGSRAREIAEQIEKRESNDRRVDYWRHVADGFSRSSLVASQYESLGSERSFSASMAKVENKSRERSHAEFLSTARQRLRRLFEDEAEGLRFELESLEPRMRRRPMSAYPLTNAGMEELRRQAEAIVATREREREKVSEEKLYQLRKQNCRELREAKSRFFQQEAQQSWDEQMDEKKAMEEEQAAVNEEYERQKEADRIRHQEEEMREKKMRESKQIALRDVLKQQVDSAREKEERRRALLVEERELIALQRFYVEQQERRKQTDAARKKEALRSALHQQVQAKLRRKAAEMRQRIEEDQKFLDTIMAQAAHEREARAAKRRQVSEEMSQLHSYLAEQLDRERAREKETENLFDEEARRMWEKREQEWRKEDEARQQLMYHAIAAWGEQIEDKLKRNRQDQEENEKESRKIEEAVEKEREDHMAMLRKKREQASLTAHNYDSQIAEKNKKIAEEKRMLDLEASKENRNRQHDAAFVADELNKMRLDNLRMMSARKNQARTLRDVAAKFPVRIDILEKHPFPFGLVRFGVAPDHPEVKNVINTFTNTLNKPEVKFVGNVEVGVDLSFQDLKKSYDAVVLSHGCKHERKLGIPGEDLRNVVPAKEFVGWYNGEPGKADLEVDLQGTDTAVVVGVGNVALDVARILLTPVDILSQKSDITEYSLEALAKSRIRRVHIVGRRGPLQAAFTIKEIRELIKLKSTRPVIRTRDVEHLVPLVEGLSRPKKRLMQLLIDTAKQDTSSRDTEWILRFFLSPEKFNGRENLQSVTCAVNRLKDANRDSVDEGVISTGETETIDAGLALVSIGYHAEPIDPSLPFDAKKGIYLNDSGRIEATPGVYCCGWTQSGAVGVILSTLNNAFKIADVVASDLEKMTPKQTNFDLRDIISDPRKQIVSKEDWAKLDAIEVKRGSVRGSPREKIVDIKEALSLI</sequence>
<evidence type="ECO:0000256" key="2">
    <source>
        <dbReference type="ARBA" id="ARBA00022630"/>
    </source>
</evidence>
<dbReference type="PANTHER" id="PTHR48467">
    <property type="entry name" value="GLUTAMATE SYNTHASE 1 [NADH], CHLOROPLASTIC-LIKE"/>
    <property type="match status" value="1"/>
</dbReference>
<dbReference type="PANTHER" id="PTHR48467:SF1">
    <property type="entry name" value="GLUTAMATE SYNTHASE 1 [NADH], CHLOROPLASTIC-LIKE"/>
    <property type="match status" value="1"/>
</dbReference>
<feature type="compositionally biased region" description="Basic and acidic residues" evidence="7">
    <location>
        <begin position="214"/>
        <end position="224"/>
    </location>
</feature>
<feature type="region of interest" description="Disordered" evidence="7">
    <location>
        <begin position="195"/>
        <end position="224"/>
    </location>
</feature>
<evidence type="ECO:0000259" key="8">
    <source>
        <dbReference type="Pfam" id="PF13868"/>
    </source>
</evidence>
<evidence type="ECO:0000256" key="6">
    <source>
        <dbReference type="ARBA" id="ARBA00023054"/>
    </source>
</evidence>
<dbReference type="Pfam" id="PF13868">
    <property type="entry name" value="TPH"/>
    <property type="match status" value="1"/>
</dbReference>
<dbReference type="Proteomes" id="UP000678499">
    <property type="component" value="Unassembled WGS sequence"/>
</dbReference>
<dbReference type="GO" id="GO:0016491">
    <property type="term" value="F:oxidoreductase activity"/>
    <property type="evidence" value="ECO:0007669"/>
    <property type="project" value="UniProtKB-KW"/>
</dbReference>
<evidence type="ECO:0000256" key="7">
    <source>
        <dbReference type="SAM" id="MobiDB-lite"/>
    </source>
</evidence>
<dbReference type="InterPro" id="IPR036188">
    <property type="entry name" value="FAD/NAD-bd_sf"/>
</dbReference>
<gene>
    <name evidence="9" type="ORF">NMOB1V02_LOCUS5297</name>
</gene>
<keyword evidence="3" id="KW-0274">FAD</keyword>
<evidence type="ECO:0000256" key="1">
    <source>
        <dbReference type="ARBA" id="ARBA00001974"/>
    </source>
</evidence>
<feature type="domain" description="Trichohyalin-plectin-homology" evidence="8">
    <location>
        <begin position="172"/>
        <end position="507"/>
    </location>
</feature>
<keyword evidence="10" id="KW-1185">Reference proteome</keyword>
<dbReference type="Gene3D" id="3.50.50.60">
    <property type="entry name" value="FAD/NAD(P)-binding domain"/>
    <property type="match status" value="1"/>
</dbReference>